<accession>A0A9P9AEP5</accession>
<evidence type="ECO:0000313" key="1">
    <source>
        <dbReference type="EMBL" id="KAH6691732.1"/>
    </source>
</evidence>
<proteinExistence type="predicted"/>
<keyword evidence="2" id="KW-1185">Reference proteome</keyword>
<dbReference type="AlphaFoldDB" id="A0A9P9AEP5"/>
<comment type="caution">
    <text evidence="1">The sequence shown here is derived from an EMBL/GenBank/DDBJ whole genome shotgun (WGS) entry which is preliminary data.</text>
</comment>
<gene>
    <name evidence="1" type="ORF">F5X68DRAFT_67514</name>
</gene>
<name>A0A9P9AEP5_9PEZI</name>
<reference evidence="1" key="1">
    <citation type="journal article" date="2021" name="Nat. Commun.">
        <title>Genetic determinants of endophytism in the Arabidopsis root mycobiome.</title>
        <authorList>
            <person name="Mesny F."/>
            <person name="Miyauchi S."/>
            <person name="Thiergart T."/>
            <person name="Pickel B."/>
            <person name="Atanasova L."/>
            <person name="Karlsson M."/>
            <person name="Huettel B."/>
            <person name="Barry K.W."/>
            <person name="Haridas S."/>
            <person name="Chen C."/>
            <person name="Bauer D."/>
            <person name="Andreopoulos W."/>
            <person name="Pangilinan J."/>
            <person name="LaButti K."/>
            <person name="Riley R."/>
            <person name="Lipzen A."/>
            <person name="Clum A."/>
            <person name="Drula E."/>
            <person name="Henrissat B."/>
            <person name="Kohler A."/>
            <person name="Grigoriev I.V."/>
            <person name="Martin F.M."/>
            <person name="Hacquard S."/>
        </authorList>
    </citation>
    <scope>NUCLEOTIDE SEQUENCE</scope>
    <source>
        <strain evidence="1">MPI-SDFR-AT-0117</strain>
    </source>
</reference>
<dbReference type="EMBL" id="JAGSXJ010000005">
    <property type="protein sequence ID" value="KAH6691732.1"/>
    <property type="molecule type" value="Genomic_DNA"/>
</dbReference>
<evidence type="ECO:0000313" key="2">
    <source>
        <dbReference type="Proteomes" id="UP000770015"/>
    </source>
</evidence>
<organism evidence="1 2">
    <name type="scientific">Plectosphaerella plurivora</name>
    <dbReference type="NCBI Taxonomy" id="936078"/>
    <lineage>
        <taxon>Eukaryota</taxon>
        <taxon>Fungi</taxon>
        <taxon>Dikarya</taxon>
        <taxon>Ascomycota</taxon>
        <taxon>Pezizomycotina</taxon>
        <taxon>Sordariomycetes</taxon>
        <taxon>Hypocreomycetidae</taxon>
        <taxon>Glomerellales</taxon>
        <taxon>Plectosphaerellaceae</taxon>
        <taxon>Plectosphaerella</taxon>
    </lineage>
</organism>
<protein>
    <submittedName>
        <fullName evidence="1">Uncharacterized protein</fullName>
    </submittedName>
</protein>
<sequence length="224" mass="22557">MSASRIGRTLLRVGNIELVGVHCRVGPTAGSSDIRVSLVVHRVHQDEGGLGGGTVGGAALAVLACGGGGGHGGPLMVRQQVPDGVVTGVSGGGVDTAEPKGESVCGGLVSRRGVGPKGHRLGLLLIIIDTGEDGAGREEGRVGVFGHGGVGGAGHGGSADEGVAVVVDVEGFDTDRGMSVHAEWLDEQERFGMVVVGRRGCSEVKMAAMHEYTTQVPRTRSLGV</sequence>
<dbReference type="Proteomes" id="UP000770015">
    <property type="component" value="Unassembled WGS sequence"/>
</dbReference>